<dbReference type="SUPFAM" id="SSF52540">
    <property type="entry name" value="P-loop containing nucleoside triphosphate hydrolases"/>
    <property type="match status" value="1"/>
</dbReference>
<dbReference type="Gene3D" id="2.40.50.140">
    <property type="entry name" value="Nucleic acid-binding proteins"/>
    <property type="match status" value="1"/>
</dbReference>
<dbReference type="InterPro" id="IPR008995">
    <property type="entry name" value="Mo/tungstate-bd_C_term_dom"/>
</dbReference>
<dbReference type="GO" id="GO:0140359">
    <property type="term" value="F:ABC-type transporter activity"/>
    <property type="evidence" value="ECO:0007669"/>
    <property type="project" value="UniProtKB-ARBA"/>
</dbReference>
<dbReference type="PROSITE" id="PS00211">
    <property type="entry name" value="ABC_TRANSPORTER_1"/>
    <property type="match status" value="1"/>
</dbReference>
<evidence type="ECO:0000256" key="2">
    <source>
        <dbReference type="ARBA" id="ARBA00022741"/>
    </source>
</evidence>
<dbReference type="Proteomes" id="UP000216312">
    <property type="component" value="Unassembled WGS sequence"/>
</dbReference>
<protein>
    <submittedName>
        <fullName evidence="5">Glycerol-3-phosphate ABC transporter ATP-binding protein</fullName>
    </submittedName>
</protein>
<dbReference type="AlphaFoldDB" id="A0A257LU82"/>
<evidence type="ECO:0000256" key="1">
    <source>
        <dbReference type="ARBA" id="ARBA00022448"/>
    </source>
</evidence>
<keyword evidence="1" id="KW-0813">Transport</keyword>
<proteinExistence type="predicted"/>
<dbReference type="SUPFAM" id="SSF50331">
    <property type="entry name" value="MOP-like"/>
    <property type="match status" value="1"/>
</dbReference>
<dbReference type="InterPro" id="IPR047641">
    <property type="entry name" value="ABC_transpr_MalK/UgpC-like"/>
</dbReference>
<dbReference type="SMART" id="SM00382">
    <property type="entry name" value="AAA"/>
    <property type="match status" value="1"/>
</dbReference>
<organism evidence="5 6">
    <name type="scientific">candidate division WOR-3 bacterium 4484_18</name>
    <dbReference type="NCBI Taxonomy" id="2020626"/>
    <lineage>
        <taxon>Bacteria</taxon>
        <taxon>Bacteria division WOR-3</taxon>
    </lineage>
</organism>
<dbReference type="PANTHER" id="PTHR43875">
    <property type="entry name" value="MALTODEXTRIN IMPORT ATP-BINDING PROTEIN MSMX"/>
    <property type="match status" value="1"/>
</dbReference>
<dbReference type="PROSITE" id="PS50893">
    <property type="entry name" value="ABC_TRANSPORTER_2"/>
    <property type="match status" value="1"/>
</dbReference>
<evidence type="ECO:0000313" key="5">
    <source>
        <dbReference type="EMBL" id="OYV03223.1"/>
    </source>
</evidence>
<dbReference type="Pfam" id="PF00005">
    <property type="entry name" value="ABC_tran"/>
    <property type="match status" value="1"/>
</dbReference>
<dbReference type="GO" id="GO:0055052">
    <property type="term" value="C:ATP-binding cassette (ABC) transporter complex, substrate-binding subunit-containing"/>
    <property type="evidence" value="ECO:0007669"/>
    <property type="project" value="TreeGrafter"/>
</dbReference>
<dbReference type="Pfam" id="PF08402">
    <property type="entry name" value="TOBE_2"/>
    <property type="match status" value="1"/>
</dbReference>
<dbReference type="InterPro" id="IPR003593">
    <property type="entry name" value="AAA+_ATPase"/>
</dbReference>
<dbReference type="Gene3D" id="3.40.50.300">
    <property type="entry name" value="P-loop containing nucleotide triphosphate hydrolases"/>
    <property type="match status" value="1"/>
</dbReference>
<comment type="caution">
    <text evidence="5">The sequence shown here is derived from an EMBL/GenBank/DDBJ whole genome shotgun (WGS) entry which is preliminary data.</text>
</comment>
<dbReference type="GO" id="GO:0005524">
    <property type="term" value="F:ATP binding"/>
    <property type="evidence" value="ECO:0007669"/>
    <property type="project" value="UniProtKB-KW"/>
</dbReference>
<sequence length="353" mass="40079">MTTIKLDNVTKIYDRNIIALNSINLDIKGGELCVVLGPSGAGKSTLLRIIAGLEHPTEGKVYFDNTDVTTTAPQERDIAMIFQHFALYPHMTVYQNLAFSLKVRKCPKPYIDTKVREVASYLGIAHLLRRRPRSLSGGEAQRVAIGKAIIRNPRVFLLDEPLANIDLPRKEEIKRLILKLHREKRYTMVYVTHNQDEGMSVAERLVIIKDGEIQQIGTPMDVYNAPANLFVAKFVGKPRINLFRGQIRGNVFETHRLRWVLPQEYPSCEAIIGIRPENVEVAPSGDWRVEDVEYEGRDVLLHLTNGQHTLRVRSTATRSYRVGDRLGVINRISKYAIFSPDTGRLITVYPKVQ</sequence>
<name>A0A257LU82_UNCW3</name>
<accession>A0A257LU82</accession>
<dbReference type="PANTHER" id="PTHR43875:SF4">
    <property type="entry name" value="GLUCOSE IMPORT ATP-BINDING PROTEIN GLCV"/>
    <property type="match status" value="1"/>
</dbReference>
<dbReference type="InterPro" id="IPR012340">
    <property type="entry name" value="NA-bd_OB-fold"/>
</dbReference>
<dbReference type="Gene3D" id="2.40.50.100">
    <property type="match status" value="1"/>
</dbReference>
<evidence type="ECO:0000256" key="3">
    <source>
        <dbReference type="ARBA" id="ARBA00022840"/>
    </source>
</evidence>
<dbReference type="InterPro" id="IPR013611">
    <property type="entry name" value="Transp-assoc_OB_typ2"/>
</dbReference>
<evidence type="ECO:0000259" key="4">
    <source>
        <dbReference type="PROSITE" id="PS50893"/>
    </source>
</evidence>
<gene>
    <name evidence="5" type="ORF">CGW93_01920</name>
</gene>
<dbReference type="InterPro" id="IPR027417">
    <property type="entry name" value="P-loop_NTPase"/>
</dbReference>
<keyword evidence="2" id="KW-0547">Nucleotide-binding</keyword>
<feature type="domain" description="ABC transporter" evidence="4">
    <location>
        <begin position="4"/>
        <end position="235"/>
    </location>
</feature>
<dbReference type="EMBL" id="NMUJ01000015">
    <property type="protein sequence ID" value="OYV03223.1"/>
    <property type="molecule type" value="Genomic_DNA"/>
</dbReference>
<dbReference type="FunFam" id="3.40.50.300:FF:000042">
    <property type="entry name" value="Maltose/maltodextrin ABC transporter, ATP-binding protein"/>
    <property type="match status" value="1"/>
</dbReference>
<reference evidence="6" key="1">
    <citation type="submission" date="2017-07" db="EMBL/GenBank/DDBJ databases">
        <title>Novel pathways for hydrocarbon cycling and metabolic interdependencies in hydrothermal sediment communities.</title>
        <authorList>
            <person name="Dombrowski N."/>
            <person name="Seitz K."/>
            <person name="Teske A."/>
            <person name="Baker B."/>
        </authorList>
    </citation>
    <scope>NUCLEOTIDE SEQUENCE [LARGE SCALE GENOMIC DNA]</scope>
</reference>
<dbReference type="InterPro" id="IPR003439">
    <property type="entry name" value="ABC_transporter-like_ATP-bd"/>
</dbReference>
<evidence type="ECO:0000313" key="6">
    <source>
        <dbReference type="Proteomes" id="UP000216312"/>
    </source>
</evidence>
<keyword evidence="3 5" id="KW-0067">ATP-binding</keyword>
<dbReference type="GO" id="GO:0016887">
    <property type="term" value="F:ATP hydrolysis activity"/>
    <property type="evidence" value="ECO:0007669"/>
    <property type="project" value="InterPro"/>
</dbReference>
<dbReference type="InterPro" id="IPR017871">
    <property type="entry name" value="ABC_transporter-like_CS"/>
</dbReference>